<sequence length="203" mass="22708">MEFDLIKSFGDGENQVDYGFAFGDDRQKILLIKAGQGGSIYGYRNKYLKLACEMRELCGFSVVCASTPSSDISQMAQFAEVIKSEFEIGGHTQIYFMGMSMGASIGCIGRSLFPEISRFLLVNPPLMINTTRICRSAKAFDGDMMTFVFGSLDPSAHLAGLLKLHERENMHVVVVPGQDHHFSRNEFRLIELMKLLNSEDKLK</sequence>
<proteinExistence type="predicted"/>
<dbReference type="SUPFAM" id="SSF53474">
    <property type="entry name" value="alpha/beta-Hydrolases"/>
    <property type="match status" value="1"/>
</dbReference>
<protein>
    <recommendedName>
        <fullName evidence="3">Alpha/beta hydrolase</fullName>
    </recommendedName>
</protein>
<dbReference type="OrthoDB" id="2051112at2"/>
<evidence type="ECO:0008006" key="3">
    <source>
        <dbReference type="Google" id="ProtNLM"/>
    </source>
</evidence>
<dbReference type="AlphaFoldDB" id="A0A2M9A5A5"/>
<dbReference type="EMBL" id="PGEX01000001">
    <property type="protein sequence ID" value="PJJ40817.1"/>
    <property type="molecule type" value="Genomic_DNA"/>
</dbReference>
<dbReference type="Proteomes" id="UP000231134">
    <property type="component" value="Unassembled WGS sequence"/>
</dbReference>
<gene>
    <name evidence="1" type="ORF">BGX16_0764</name>
</gene>
<name>A0A2M9A5A5_9BACT</name>
<keyword evidence="2" id="KW-1185">Reference proteome</keyword>
<dbReference type="Gene3D" id="3.40.50.1820">
    <property type="entry name" value="alpha/beta hydrolase"/>
    <property type="match status" value="1"/>
</dbReference>
<evidence type="ECO:0000313" key="1">
    <source>
        <dbReference type="EMBL" id="PJJ40817.1"/>
    </source>
</evidence>
<evidence type="ECO:0000313" key="2">
    <source>
        <dbReference type="Proteomes" id="UP000231134"/>
    </source>
</evidence>
<comment type="caution">
    <text evidence="1">The sequence shown here is derived from an EMBL/GenBank/DDBJ whole genome shotgun (WGS) entry which is preliminary data.</text>
</comment>
<accession>A0A2M9A5A5</accession>
<reference evidence="1 2" key="1">
    <citation type="submission" date="2017-11" db="EMBL/GenBank/DDBJ databases">
        <title>Animal gut microbial communities from fecal samples from Wisconsin, USA.</title>
        <authorList>
            <person name="Neumann A."/>
        </authorList>
    </citation>
    <scope>NUCLEOTIDE SEQUENCE [LARGE SCALE GENOMIC DNA]</scope>
    <source>
        <strain evidence="1 2">UWS3</strain>
    </source>
</reference>
<dbReference type="InterPro" id="IPR029058">
    <property type="entry name" value="AB_hydrolase_fold"/>
</dbReference>
<organism evidence="1 2">
    <name type="scientific">Hallerella succinigenes</name>
    <dbReference type="NCBI Taxonomy" id="1896222"/>
    <lineage>
        <taxon>Bacteria</taxon>
        <taxon>Pseudomonadati</taxon>
        <taxon>Fibrobacterota</taxon>
        <taxon>Fibrobacteria</taxon>
        <taxon>Fibrobacterales</taxon>
        <taxon>Fibrobacteraceae</taxon>
        <taxon>Hallerella</taxon>
    </lineage>
</organism>
<dbReference type="RefSeq" id="WP_100424863.1">
    <property type="nucleotide sequence ID" value="NZ_PGEX01000001.1"/>
</dbReference>